<evidence type="ECO:0000256" key="1">
    <source>
        <dbReference type="ARBA" id="ARBA00023015"/>
    </source>
</evidence>
<evidence type="ECO:0000313" key="7">
    <source>
        <dbReference type="Proteomes" id="UP000198850"/>
    </source>
</evidence>
<dbReference type="GO" id="GO:0003677">
    <property type="term" value="F:DNA binding"/>
    <property type="evidence" value="ECO:0007669"/>
    <property type="project" value="UniProtKB-KW"/>
</dbReference>
<dbReference type="InterPro" id="IPR011006">
    <property type="entry name" value="CheY-like_superfamily"/>
</dbReference>
<accession>A0A1H4E114</accession>
<keyword evidence="1" id="KW-0805">Transcription regulation</keyword>
<dbReference type="SMART" id="SM00448">
    <property type="entry name" value="REC"/>
    <property type="match status" value="1"/>
</dbReference>
<dbReference type="InterPro" id="IPR058245">
    <property type="entry name" value="NreC/VraR/RcsB-like_REC"/>
</dbReference>
<dbReference type="PANTHER" id="PTHR43214:SF41">
    <property type="entry name" value="NITRATE_NITRITE RESPONSE REGULATOR PROTEIN NARP"/>
    <property type="match status" value="1"/>
</dbReference>
<reference evidence="6 7" key="1">
    <citation type="submission" date="2016-10" db="EMBL/GenBank/DDBJ databases">
        <authorList>
            <person name="de Groot N.N."/>
        </authorList>
    </citation>
    <scope>NUCLEOTIDE SEQUENCE [LARGE SCALE GENOMIC DNA]</scope>
    <source>
        <strain evidence="6 7">DSM 19033</strain>
    </source>
</reference>
<evidence type="ECO:0000313" key="6">
    <source>
        <dbReference type="EMBL" id="SEA78733.1"/>
    </source>
</evidence>
<keyword evidence="3" id="KW-0804">Transcription</keyword>
<dbReference type="RefSeq" id="WP_090556698.1">
    <property type="nucleotide sequence ID" value="NZ_FNRA01000005.1"/>
</dbReference>
<dbReference type="InterPro" id="IPR039420">
    <property type="entry name" value="WalR-like"/>
</dbReference>
<sequence length="125" mass="13883">MSTRIAIFDDNKNIRNSIILLLRTDPAFEVVGSYGSAQNCVEKVLLSKPDVILMDIEMPGINEIDTVRQLKKEVPHIKVLIQTVFEDEERILELIRAGAAGYILKSGLNQSLRNTILGLNATGHP</sequence>
<feature type="domain" description="Response regulatory" evidence="5">
    <location>
        <begin position="4"/>
        <end position="120"/>
    </location>
</feature>
<dbReference type="Proteomes" id="UP000198850">
    <property type="component" value="Unassembled WGS sequence"/>
</dbReference>
<keyword evidence="4" id="KW-0597">Phosphoprotein</keyword>
<dbReference type="GO" id="GO:0000160">
    <property type="term" value="P:phosphorelay signal transduction system"/>
    <property type="evidence" value="ECO:0007669"/>
    <property type="project" value="InterPro"/>
</dbReference>
<evidence type="ECO:0000259" key="5">
    <source>
        <dbReference type="PROSITE" id="PS50110"/>
    </source>
</evidence>
<dbReference type="EMBL" id="FNRA01000005">
    <property type="protein sequence ID" value="SEA78733.1"/>
    <property type="molecule type" value="Genomic_DNA"/>
</dbReference>
<dbReference type="InterPro" id="IPR001789">
    <property type="entry name" value="Sig_transdc_resp-reg_receiver"/>
</dbReference>
<organism evidence="6 7">
    <name type="scientific">Pedobacter hartonius</name>
    <dbReference type="NCBI Taxonomy" id="425514"/>
    <lineage>
        <taxon>Bacteria</taxon>
        <taxon>Pseudomonadati</taxon>
        <taxon>Bacteroidota</taxon>
        <taxon>Sphingobacteriia</taxon>
        <taxon>Sphingobacteriales</taxon>
        <taxon>Sphingobacteriaceae</taxon>
        <taxon>Pedobacter</taxon>
    </lineage>
</organism>
<evidence type="ECO:0000256" key="2">
    <source>
        <dbReference type="ARBA" id="ARBA00023125"/>
    </source>
</evidence>
<dbReference type="Pfam" id="PF00072">
    <property type="entry name" value="Response_reg"/>
    <property type="match status" value="1"/>
</dbReference>
<proteinExistence type="predicted"/>
<dbReference type="PROSITE" id="PS50110">
    <property type="entry name" value="RESPONSE_REGULATORY"/>
    <property type="match status" value="1"/>
</dbReference>
<dbReference type="AlphaFoldDB" id="A0A1H4E114"/>
<protein>
    <submittedName>
        <fullName evidence="6">Response regulator receiver domain-containing protein</fullName>
    </submittedName>
</protein>
<dbReference type="STRING" id="425514.SAMN05443550_105199"/>
<evidence type="ECO:0000256" key="4">
    <source>
        <dbReference type="PROSITE-ProRule" id="PRU00169"/>
    </source>
</evidence>
<dbReference type="CDD" id="cd17535">
    <property type="entry name" value="REC_NarL-like"/>
    <property type="match status" value="1"/>
</dbReference>
<dbReference type="PANTHER" id="PTHR43214">
    <property type="entry name" value="TWO-COMPONENT RESPONSE REGULATOR"/>
    <property type="match status" value="1"/>
</dbReference>
<keyword evidence="2" id="KW-0238">DNA-binding</keyword>
<keyword evidence="7" id="KW-1185">Reference proteome</keyword>
<name>A0A1H4E114_9SPHI</name>
<dbReference type="OrthoDB" id="9797341at2"/>
<feature type="modified residue" description="4-aspartylphosphate" evidence="4">
    <location>
        <position position="55"/>
    </location>
</feature>
<gene>
    <name evidence="6" type="ORF">SAMN05443550_105199</name>
</gene>
<dbReference type="SUPFAM" id="SSF52172">
    <property type="entry name" value="CheY-like"/>
    <property type="match status" value="1"/>
</dbReference>
<evidence type="ECO:0000256" key="3">
    <source>
        <dbReference type="ARBA" id="ARBA00023163"/>
    </source>
</evidence>
<dbReference type="Gene3D" id="3.40.50.2300">
    <property type="match status" value="1"/>
</dbReference>